<dbReference type="PANTHER" id="PTHR42709:SF6">
    <property type="entry name" value="UNDECAPRENYL PHOSPHATE TRANSPORTER A"/>
    <property type="match status" value="1"/>
</dbReference>
<dbReference type="SUPFAM" id="SSF52821">
    <property type="entry name" value="Rhodanese/Cell cycle control phosphatase"/>
    <property type="match status" value="1"/>
</dbReference>
<evidence type="ECO:0000313" key="9">
    <source>
        <dbReference type="Proteomes" id="UP000292958"/>
    </source>
</evidence>
<keyword evidence="9" id="KW-1185">Reference proteome</keyword>
<dbReference type="InterPro" id="IPR051311">
    <property type="entry name" value="DedA_domain"/>
</dbReference>
<name>A0A4Q7YR59_9BACT</name>
<keyword evidence="3 6" id="KW-0812">Transmembrane</keyword>
<gene>
    <name evidence="8" type="ORF">BDD14_1043</name>
</gene>
<reference evidence="8 9" key="1">
    <citation type="submission" date="2019-02" db="EMBL/GenBank/DDBJ databases">
        <title>Genomic Encyclopedia of Archaeal and Bacterial Type Strains, Phase II (KMG-II): from individual species to whole genera.</title>
        <authorList>
            <person name="Goeker M."/>
        </authorList>
    </citation>
    <scope>NUCLEOTIDE SEQUENCE [LARGE SCALE GENOMIC DNA]</scope>
    <source>
        <strain evidence="8 9">DSM 18101</strain>
    </source>
</reference>
<evidence type="ECO:0000313" key="8">
    <source>
        <dbReference type="EMBL" id="RZU39654.1"/>
    </source>
</evidence>
<dbReference type="SMART" id="SM00450">
    <property type="entry name" value="RHOD"/>
    <property type="match status" value="1"/>
</dbReference>
<evidence type="ECO:0000256" key="6">
    <source>
        <dbReference type="SAM" id="Phobius"/>
    </source>
</evidence>
<dbReference type="RefSeq" id="WP_130417835.1">
    <property type="nucleotide sequence ID" value="NZ_SHKW01000001.1"/>
</dbReference>
<dbReference type="PROSITE" id="PS50206">
    <property type="entry name" value="RHODANESE_3"/>
    <property type="match status" value="1"/>
</dbReference>
<dbReference type="InterPro" id="IPR032816">
    <property type="entry name" value="VTT_dom"/>
</dbReference>
<dbReference type="Gene3D" id="3.40.250.10">
    <property type="entry name" value="Rhodanese-like domain"/>
    <property type="match status" value="1"/>
</dbReference>
<evidence type="ECO:0000256" key="3">
    <source>
        <dbReference type="ARBA" id="ARBA00022692"/>
    </source>
</evidence>
<proteinExistence type="predicted"/>
<comment type="subcellular location">
    <subcellularLocation>
        <location evidence="1">Cell membrane</location>
        <topology evidence="1">Multi-pass membrane protein</topology>
    </subcellularLocation>
</comment>
<keyword evidence="4 6" id="KW-1133">Transmembrane helix</keyword>
<feature type="transmembrane region" description="Helical" evidence="6">
    <location>
        <begin position="135"/>
        <end position="158"/>
    </location>
</feature>
<dbReference type="AlphaFoldDB" id="A0A4Q7YR59"/>
<evidence type="ECO:0000256" key="4">
    <source>
        <dbReference type="ARBA" id="ARBA00022989"/>
    </source>
</evidence>
<sequence length="344" mass="38379">MPIALAFFVHYAYLILFLWVLVEQLGVPVPSIPVLLTAGTLSATHRINHSYALLAVLAACLLSDSMWFALGRRYGNSVLRLLCRLSFEASTCVSKTEGYFIRRGPATLLFSKFVPGLSTVAPPIAGQIGMPYGRFLLWDMAGSFLWAETFLLAGRFFGDLAQRSASFFHWLGHFAFAIFVLMVMGLMAHRILKQRKFLRQVRKLRLEPEELKAMIDLAQQQGNTPPFIVDLRHPLDYLPDPRVLPGALRVGPNEIRQHSEIIPRDRDVVLYCTCPSEETSAKLALQLHKMGVYRVRPLRGGFDGWKNAGYPLVDYIVDTPTTAVLPGQIAPAPSSESKTALPVL</sequence>
<accession>A0A4Q7YR59</accession>
<dbReference type="Pfam" id="PF09335">
    <property type="entry name" value="VTT_dom"/>
    <property type="match status" value="1"/>
</dbReference>
<evidence type="ECO:0000259" key="7">
    <source>
        <dbReference type="PROSITE" id="PS50206"/>
    </source>
</evidence>
<dbReference type="InterPro" id="IPR001763">
    <property type="entry name" value="Rhodanese-like_dom"/>
</dbReference>
<dbReference type="GO" id="GO:0005886">
    <property type="term" value="C:plasma membrane"/>
    <property type="evidence" value="ECO:0007669"/>
    <property type="project" value="UniProtKB-SubCell"/>
</dbReference>
<dbReference type="EMBL" id="SHKW01000001">
    <property type="protein sequence ID" value="RZU39654.1"/>
    <property type="molecule type" value="Genomic_DNA"/>
</dbReference>
<dbReference type="Proteomes" id="UP000292958">
    <property type="component" value="Unassembled WGS sequence"/>
</dbReference>
<evidence type="ECO:0000256" key="2">
    <source>
        <dbReference type="ARBA" id="ARBA00022475"/>
    </source>
</evidence>
<feature type="transmembrane region" description="Helical" evidence="6">
    <location>
        <begin position="170"/>
        <end position="192"/>
    </location>
</feature>
<dbReference type="Pfam" id="PF00581">
    <property type="entry name" value="Rhodanese"/>
    <property type="match status" value="1"/>
</dbReference>
<feature type="transmembrane region" description="Helical" evidence="6">
    <location>
        <begin position="50"/>
        <end position="70"/>
    </location>
</feature>
<organism evidence="8 9">
    <name type="scientific">Edaphobacter modestus</name>
    <dbReference type="NCBI Taxonomy" id="388466"/>
    <lineage>
        <taxon>Bacteria</taxon>
        <taxon>Pseudomonadati</taxon>
        <taxon>Acidobacteriota</taxon>
        <taxon>Terriglobia</taxon>
        <taxon>Terriglobales</taxon>
        <taxon>Acidobacteriaceae</taxon>
        <taxon>Edaphobacter</taxon>
    </lineage>
</organism>
<keyword evidence="5 6" id="KW-0472">Membrane</keyword>
<comment type="caution">
    <text evidence="8">The sequence shown here is derived from an EMBL/GenBank/DDBJ whole genome shotgun (WGS) entry which is preliminary data.</text>
</comment>
<dbReference type="InterPro" id="IPR036873">
    <property type="entry name" value="Rhodanese-like_dom_sf"/>
</dbReference>
<keyword evidence="2" id="KW-1003">Cell membrane</keyword>
<feature type="domain" description="Rhodanese" evidence="7">
    <location>
        <begin position="228"/>
        <end position="314"/>
    </location>
</feature>
<dbReference type="PANTHER" id="PTHR42709">
    <property type="entry name" value="ALKALINE PHOSPHATASE LIKE PROTEIN"/>
    <property type="match status" value="1"/>
</dbReference>
<protein>
    <submittedName>
        <fullName evidence="8">Membrane protein DedA with SNARE-associated domain</fullName>
    </submittedName>
</protein>
<dbReference type="OrthoDB" id="9782291at2"/>
<evidence type="ECO:0000256" key="5">
    <source>
        <dbReference type="ARBA" id="ARBA00023136"/>
    </source>
</evidence>
<evidence type="ECO:0000256" key="1">
    <source>
        <dbReference type="ARBA" id="ARBA00004651"/>
    </source>
</evidence>